<dbReference type="PANTHER" id="PTHR42872:SF6">
    <property type="entry name" value="PROTEIN-GLUTAMATE METHYLESTERASE_PROTEIN-GLUTAMINE GLUTAMINASE"/>
    <property type="match status" value="1"/>
</dbReference>
<evidence type="ECO:0000256" key="1">
    <source>
        <dbReference type="ARBA" id="ARBA00022490"/>
    </source>
</evidence>
<feature type="domain" description="CheB-type methylesterase" evidence="10">
    <location>
        <begin position="155"/>
        <end position="347"/>
    </location>
</feature>
<dbReference type="HAMAP" id="MF_00099">
    <property type="entry name" value="CheB_chemtxs"/>
    <property type="match status" value="1"/>
</dbReference>
<comment type="similarity">
    <text evidence="6">Belongs to the CheB family.</text>
</comment>
<dbReference type="CDD" id="cd17541">
    <property type="entry name" value="REC_CheB-like"/>
    <property type="match status" value="1"/>
</dbReference>
<gene>
    <name evidence="11" type="primary">cheB_2</name>
    <name evidence="6" type="synonym">cheB</name>
    <name evidence="11" type="ORF">GCM10007907_37550</name>
</gene>
<dbReference type="PANTHER" id="PTHR42872">
    <property type="entry name" value="PROTEIN-GLUTAMATE METHYLESTERASE/PROTEIN-GLUTAMINE GLUTAMINASE"/>
    <property type="match status" value="1"/>
</dbReference>
<evidence type="ECO:0000313" key="11">
    <source>
        <dbReference type="EMBL" id="GLR14965.1"/>
    </source>
</evidence>
<evidence type="ECO:0000256" key="6">
    <source>
        <dbReference type="HAMAP-Rule" id="MF_00099"/>
    </source>
</evidence>
<keyword evidence="1 6" id="KW-0963">Cytoplasm</keyword>
<dbReference type="Pfam" id="PF01339">
    <property type="entry name" value="CheB_methylest"/>
    <property type="match status" value="1"/>
</dbReference>
<dbReference type="SMART" id="SM00448">
    <property type="entry name" value="REC"/>
    <property type="match status" value="1"/>
</dbReference>
<dbReference type="RefSeq" id="WP_284198034.1">
    <property type="nucleotide sequence ID" value="NZ_BSOG01000006.1"/>
</dbReference>
<comment type="caution">
    <text evidence="11">The sequence shown here is derived from an EMBL/GenBank/DDBJ whole genome shotgun (WGS) entry which is preliminary data.</text>
</comment>
<dbReference type="Proteomes" id="UP001156706">
    <property type="component" value="Unassembled WGS sequence"/>
</dbReference>
<dbReference type="Pfam" id="PF00072">
    <property type="entry name" value="Response_reg"/>
    <property type="match status" value="1"/>
</dbReference>
<name>A0ABQ5YNL1_9NEIS</name>
<dbReference type="SUPFAM" id="SSF52738">
    <property type="entry name" value="Methylesterase CheB, C-terminal domain"/>
    <property type="match status" value="1"/>
</dbReference>
<keyword evidence="2 6" id="KW-0145">Chemotaxis</keyword>
<comment type="catalytic activity">
    <reaction evidence="5 6">
        <text>[protein]-L-glutamate 5-O-methyl ester + H2O = L-glutamyl-[protein] + methanol + H(+)</text>
        <dbReference type="Rhea" id="RHEA:23236"/>
        <dbReference type="Rhea" id="RHEA-COMP:10208"/>
        <dbReference type="Rhea" id="RHEA-COMP:10311"/>
        <dbReference type="ChEBI" id="CHEBI:15377"/>
        <dbReference type="ChEBI" id="CHEBI:15378"/>
        <dbReference type="ChEBI" id="CHEBI:17790"/>
        <dbReference type="ChEBI" id="CHEBI:29973"/>
        <dbReference type="ChEBI" id="CHEBI:82795"/>
        <dbReference type="EC" id="3.1.1.61"/>
    </reaction>
</comment>
<dbReference type="PROSITE" id="PS50110">
    <property type="entry name" value="RESPONSE_REGULATORY"/>
    <property type="match status" value="1"/>
</dbReference>
<feature type="active site" evidence="6 7">
    <location>
        <position position="167"/>
    </location>
</feature>
<dbReference type="InterPro" id="IPR000673">
    <property type="entry name" value="Sig_transdc_resp-reg_Me-estase"/>
</dbReference>
<dbReference type="EMBL" id="BSOG01000006">
    <property type="protein sequence ID" value="GLR14965.1"/>
    <property type="molecule type" value="Genomic_DNA"/>
</dbReference>
<organism evidence="11 12">
    <name type="scientific">Chitinimonas prasina</name>
    <dbReference type="NCBI Taxonomy" id="1434937"/>
    <lineage>
        <taxon>Bacteria</taxon>
        <taxon>Pseudomonadati</taxon>
        <taxon>Pseudomonadota</taxon>
        <taxon>Betaproteobacteria</taxon>
        <taxon>Neisseriales</taxon>
        <taxon>Chitinibacteraceae</taxon>
        <taxon>Chitinimonas</taxon>
    </lineage>
</organism>
<feature type="active site" evidence="6 7">
    <location>
        <position position="289"/>
    </location>
</feature>
<comment type="PTM">
    <text evidence="6">Phosphorylated by CheA. Phosphorylation of the N-terminal regulatory domain activates the methylesterase activity.</text>
</comment>
<protein>
    <recommendedName>
        <fullName evidence="6">Protein-glutamate methylesterase/protein-glutamine glutaminase</fullName>
        <ecNumber evidence="6">3.1.1.61</ecNumber>
        <ecNumber evidence="6">3.5.1.44</ecNumber>
    </recommendedName>
</protein>
<comment type="domain">
    <text evidence="6">Contains a C-terminal catalytic domain, and an N-terminal region which modulates catalytic activity.</text>
</comment>
<dbReference type="EC" id="3.5.1.44" evidence="6"/>
<dbReference type="InterPro" id="IPR008248">
    <property type="entry name" value="CheB-like"/>
</dbReference>
<reference evidence="12" key="1">
    <citation type="journal article" date="2019" name="Int. J. Syst. Evol. Microbiol.">
        <title>The Global Catalogue of Microorganisms (GCM) 10K type strain sequencing project: providing services to taxonomists for standard genome sequencing and annotation.</title>
        <authorList>
            <consortium name="The Broad Institute Genomics Platform"/>
            <consortium name="The Broad Institute Genome Sequencing Center for Infectious Disease"/>
            <person name="Wu L."/>
            <person name="Ma J."/>
        </authorList>
    </citation>
    <scope>NUCLEOTIDE SEQUENCE [LARGE SCALE GENOMIC DNA]</scope>
    <source>
        <strain evidence="12">NBRC 110044</strain>
    </source>
</reference>
<dbReference type="InterPro" id="IPR011006">
    <property type="entry name" value="CheY-like_superfamily"/>
</dbReference>
<evidence type="ECO:0000256" key="4">
    <source>
        <dbReference type="ARBA" id="ARBA00022801"/>
    </source>
</evidence>
<evidence type="ECO:0000256" key="8">
    <source>
        <dbReference type="PROSITE-ProRule" id="PRU00169"/>
    </source>
</evidence>
<accession>A0ABQ5YNL1</accession>
<dbReference type="Gene3D" id="3.40.50.180">
    <property type="entry name" value="Methylesterase CheB, C-terminal domain"/>
    <property type="match status" value="1"/>
</dbReference>
<dbReference type="CDD" id="cd16432">
    <property type="entry name" value="CheB_Rec"/>
    <property type="match status" value="1"/>
</dbReference>
<dbReference type="EC" id="3.1.1.61" evidence="6"/>
<dbReference type="NCBIfam" id="NF001965">
    <property type="entry name" value="PRK00742.1"/>
    <property type="match status" value="1"/>
</dbReference>
<proteinExistence type="inferred from homology"/>
<comment type="catalytic activity">
    <reaction evidence="6">
        <text>L-glutaminyl-[protein] + H2O = L-glutamyl-[protein] + NH4(+)</text>
        <dbReference type="Rhea" id="RHEA:16441"/>
        <dbReference type="Rhea" id="RHEA-COMP:10207"/>
        <dbReference type="Rhea" id="RHEA-COMP:10208"/>
        <dbReference type="ChEBI" id="CHEBI:15377"/>
        <dbReference type="ChEBI" id="CHEBI:28938"/>
        <dbReference type="ChEBI" id="CHEBI:29973"/>
        <dbReference type="ChEBI" id="CHEBI:30011"/>
        <dbReference type="EC" id="3.5.1.44"/>
    </reaction>
</comment>
<keyword evidence="12" id="KW-1185">Reference proteome</keyword>
<dbReference type="SUPFAM" id="SSF52172">
    <property type="entry name" value="CheY-like"/>
    <property type="match status" value="1"/>
</dbReference>
<comment type="subcellular location">
    <subcellularLocation>
        <location evidence="6">Cytoplasm</location>
    </subcellularLocation>
</comment>
<evidence type="ECO:0000256" key="2">
    <source>
        <dbReference type="ARBA" id="ARBA00022500"/>
    </source>
</evidence>
<evidence type="ECO:0000259" key="10">
    <source>
        <dbReference type="PROSITE" id="PS50122"/>
    </source>
</evidence>
<evidence type="ECO:0000259" key="9">
    <source>
        <dbReference type="PROSITE" id="PS50110"/>
    </source>
</evidence>
<feature type="active site" evidence="6 7">
    <location>
        <position position="193"/>
    </location>
</feature>
<dbReference type="PIRSF" id="PIRSF000876">
    <property type="entry name" value="RR_chemtxs_CheB"/>
    <property type="match status" value="1"/>
</dbReference>
<evidence type="ECO:0000256" key="3">
    <source>
        <dbReference type="ARBA" id="ARBA00022553"/>
    </source>
</evidence>
<keyword evidence="4 6" id="KW-0378">Hydrolase</keyword>
<keyword evidence="3 6" id="KW-0597">Phosphoprotein</keyword>
<feature type="modified residue" description="4-aspartylphosphate" evidence="6 8">
    <location>
        <position position="54"/>
    </location>
</feature>
<evidence type="ECO:0000256" key="5">
    <source>
        <dbReference type="ARBA" id="ARBA00048267"/>
    </source>
</evidence>
<sequence>MIKVAIVDDSALIRNILTRIISHEKDMTVVGAVGDPYAARELIRNTNPDVLTLDIEMPRMDGLAFLEKIMKLRPMPVIMISTLGESGSIATLRALELGAIDVVAKPKIDIERTLDAYAATLIEKIRAAATSRPRSLLPQQIAAPPTGSRNPALRQHSTEQILAIGASTGGTEAIKFVLMGMPPDAPAIVIVQHMPVAFTKSFAKRLDEVSRMTVKEAEDGDRLLGGHAYVAPGDAHMRVVRSGANYLLKLDNGEEVSGHRPSVDVLFHSVAENVGNHTCGVLLTGMGKDGAMGLKAMHDAGAWTCAQDEESSVVFGMPKEAIRLGATDAVLPLAEIPGQLISHFQGAYQRTRI</sequence>
<dbReference type="NCBIfam" id="NF009206">
    <property type="entry name" value="PRK12555.1"/>
    <property type="match status" value="1"/>
</dbReference>
<dbReference type="InterPro" id="IPR001789">
    <property type="entry name" value="Sig_transdc_resp-reg_receiver"/>
</dbReference>
<dbReference type="Gene3D" id="3.40.50.2300">
    <property type="match status" value="1"/>
</dbReference>
<feature type="domain" description="Response regulatory" evidence="9">
    <location>
        <begin position="3"/>
        <end position="120"/>
    </location>
</feature>
<evidence type="ECO:0000256" key="7">
    <source>
        <dbReference type="PROSITE-ProRule" id="PRU00050"/>
    </source>
</evidence>
<dbReference type="PROSITE" id="PS50122">
    <property type="entry name" value="CHEB"/>
    <property type="match status" value="1"/>
</dbReference>
<comment type="function">
    <text evidence="6">Involved in chemotaxis. Part of a chemotaxis signal transduction system that modulates chemotaxis in response to various stimuli. Catalyzes the demethylation of specific methylglutamate residues introduced into the chemoreceptors (methyl-accepting chemotaxis proteins or MCP) by CheR. Also mediates the irreversible deamidation of specific glutamine residues to glutamic acid.</text>
</comment>
<dbReference type="InterPro" id="IPR035909">
    <property type="entry name" value="CheB_C"/>
</dbReference>
<evidence type="ECO:0000313" key="12">
    <source>
        <dbReference type="Proteomes" id="UP001156706"/>
    </source>
</evidence>